<dbReference type="EMBL" id="JBIMSO010000060">
    <property type="protein sequence ID" value="MFH5210294.1"/>
    <property type="molecule type" value="Genomic_DNA"/>
</dbReference>
<proteinExistence type="predicted"/>
<dbReference type="InterPro" id="IPR022742">
    <property type="entry name" value="Hydrolase_4"/>
</dbReference>
<dbReference type="Pfam" id="PF12146">
    <property type="entry name" value="Hydrolase_4"/>
    <property type="match status" value="1"/>
</dbReference>
<evidence type="ECO:0000313" key="2">
    <source>
        <dbReference type="EMBL" id="MFH5210294.1"/>
    </source>
</evidence>
<dbReference type="InterPro" id="IPR051044">
    <property type="entry name" value="MAG_DAG_Lipase"/>
</dbReference>
<dbReference type="Proteomes" id="UP001609176">
    <property type="component" value="Unassembled WGS sequence"/>
</dbReference>
<protein>
    <submittedName>
        <fullName evidence="3">Alpha/beta hydrolase</fullName>
    </submittedName>
</protein>
<evidence type="ECO:0000313" key="4">
    <source>
        <dbReference type="EMBL" id="MFH5240673.1"/>
    </source>
</evidence>
<feature type="domain" description="Serine aminopeptidase S33" evidence="1">
    <location>
        <begin position="27"/>
        <end position="260"/>
    </location>
</feature>
<gene>
    <name evidence="4" type="ORF">ACHIPV_02095</name>
    <name evidence="2" type="ORF">ACHIPZ_19095</name>
    <name evidence="3" type="ORF">ACHIRB_03950</name>
</gene>
<dbReference type="Gene3D" id="3.40.50.1820">
    <property type="entry name" value="alpha/beta hydrolase"/>
    <property type="match status" value="1"/>
</dbReference>
<organism evidence="3 7">
    <name type="scientific">Antrihabitans spumae</name>
    <dbReference type="NCBI Taxonomy" id="3373370"/>
    <lineage>
        <taxon>Bacteria</taxon>
        <taxon>Bacillati</taxon>
        <taxon>Actinomycetota</taxon>
        <taxon>Actinomycetes</taxon>
        <taxon>Mycobacteriales</taxon>
        <taxon>Nocardiaceae</taxon>
        <taxon>Antrihabitans</taxon>
    </lineage>
</organism>
<evidence type="ECO:0000313" key="3">
    <source>
        <dbReference type="EMBL" id="MFH5227742.1"/>
    </source>
</evidence>
<evidence type="ECO:0000259" key="1">
    <source>
        <dbReference type="Pfam" id="PF12146"/>
    </source>
</evidence>
<name>A0ABW7JYC3_9NOCA</name>
<dbReference type="InterPro" id="IPR029058">
    <property type="entry name" value="AB_hydrolase_fold"/>
</dbReference>
<evidence type="ECO:0000313" key="5">
    <source>
        <dbReference type="Proteomes" id="UP001609175"/>
    </source>
</evidence>
<dbReference type="RefSeq" id="WP_395115953.1">
    <property type="nucleotide sequence ID" value="NZ_JBIMSN010000016.1"/>
</dbReference>
<dbReference type="SUPFAM" id="SSF53474">
    <property type="entry name" value="alpha/beta-Hydrolases"/>
    <property type="match status" value="1"/>
</dbReference>
<dbReference type="Proteomes" id="UP001609175">
    <property type="component" value="Unassembled WGS sequence"/>
</dbReference>
<evidence type="ECO:0000313" key="6">
    <source>
        <dbReference type="Proteomes" id="UP001609176"/>
    </source>
</evidence>
<dbReference type="GO" id="GO:0016787">
    <property type="term" value="F:hydrolase activity"/>
    <property type="evidence" value="ECO:0007669"/>
    <property type="project" value="UniProtKB-KW"/>
</dbReference>
<dbReference type="EMBL" id="JBIMSP010000002">
    <property type="protein sequence ID" value="MFH5240673.1"/>
    <property type="molecule type" value="Genomic_DNA"/>
</dbReference>
<dbReference type="PRINTS" id="PR00111">
    <property type="entry name" value="ABHYDROLASE"/>
</dbReference>
<comment type="caution">
    <text evidence="3">The sequence shown here is derived from an EMBL/GenBank/DDBJ whole genome shotgun (WGS) entry which is preliminary data.</text>
</comment>
<keyword evidence="3" id="KW-0378">Hydrolase</keyword>
<reference evidence="5 6" key="1">
    <citation type="submission" date="2024-10" db="EMBL/GenBank/DDBJ databases">
        <authorList>
            <person name="Riesco R."/>
        </authorList>
    </citation>
    <scope>NUCLEOTIDE SEQUENCE [LARGE SCALE GENOMIC DNA]</scope>
    <source>
        <strain evidence="4 6">NCIMB 15448</strain>
        <strain evidence="2 5">NCIMB 15449</strain>
        <strain evidence="3 7">NCIMB 15450</strain>
    </source>
</reference>
<dbReference type="InterPro" id="IPR000073">
    <property type="entry name" value="AB_hydrolase_1"/>
</dbReference>
<keyword evidence="7" id="KW-1185">Reference proteome</keyword>
<evidence type="ECO:0000313" key="7">
    <source>
        <dbReference type="Proteomes" id="UP001609219"/>
    </source>
</evidence>
<accession>A0ABW7JYC3</accession>
<dbReference type="PANTHER" id="PTHR11614">
    <property type="entry name" value="PHOSPHOLIPASE-RELATED"/>
    <property type="match status" value="1"/>
</dbReference>
<dbReference type="Proteomes" id="UP001609219">
    <property type="component" value="Unassembled WGS sequence"/>
</dbReference>
<dbReference type="EMBL" id="JBIMSN010000016">
    <property type="protein sequence ID" value="MFH5227742.1"/>
    <property type="molecule type" value="Genomic_DNA"/>
</dbReference>
<sequence length="276" mass="29676">MTQHLEGNFTGAAGDRIYWQSWLPESVSAVVVISHGVAEHSGRYEHLANELADNGYAVYAIDHHGHGKSAGNRSNIDRMAGVVSDLDTLIGMTGESHPGLPIFLLGHSMGSLVALQYVTGSPRTLRGLIVSAPPLEITVGSSIERAAAPVLSRLLPNLPVLQLDSSEVSRDPKVVHDYDTDPLNFRGRLPVRTGAEVLATAQNMRSRLSQLSLPVLILQGSADKLVDPIGAQVVADGVSSPDMTLKIYDGLYHEVFNEPEKATVIDDLVAWLKAHL</sequence>